<reference evidence="2" key="1">
    <citation type="submission" date="2021-06" db="EMBL/GenBank/DDBJ databases">
        <authorList>
            <person name="Kallberg Y."/>
            <person name="Tangrot J."/>
            <person name="Rosling A."/>
        </authorList>
    </citation>
    <scope>NUCLEOTIDE SEQUENCE</scope>
    <source>
        <strain evidence="2">UK204</strain>
    </source>
</reference>
<feature type="compositionally biased region" description="Basic and acidic residues" evidence="1">
    <location>
        <begin position="1"/>
        <end position="10"/>
    </location>
</feature>
<name>A0A9N9JAH7_9GLOM</name>
<sequence>MENSIKKEEANQINATSSESKQAETPKISNISNPFPVFKVPLP</sequence>
<dbReference type="EMBL" id="CAJVPQ010026920">
    <property type="protein sequence ID" value="CAG8769979.1"/>
    <property type="molecule type" value="Genomic_DNA"/>
</dbReference>
<comment type="caution">
    <text evidence="2">The sequence shown here is derived from an EMBL/GenBank/DDBJ whole genome shotgun (WGS) entry which is preliminary data.</text>
</comment>
<evidence type="ECO:0000256" key="1">
    <source>
        <dbReference type="SAM" id="MobiDB-lite"/>
    </source>
</evidence>
<evidence type="ECO:0000313" key="2">
    <source>
        <dbReference type="EMBL" id="CAG8769979.1"/>
    </source>
</evidence>
<feature type="region of interest" description="Disordered" evidence="1">
    <location>
        <begin position="1"/>
        <end position="43"/>
    </location>
</feature>
<protein>
    <submittedName>
        <fullName evidence="2">2951_t:CDS:1</fullName>
    </submittedName>
</protein>
<feature type="compositionally biased region" description="Polar residues" evidence="1">
    <location>
        <begin position="11"/>
        <end position="20"/>
    </location>
</feature>
<proteinExistence type="predicted"/>
<accession>A0A9N9JAH7</accession>
<feature type="non-terminal residue" evidence="2">
    <location>
        <position position="43"/>
    </location>
</feature>
<dbReference type="Proteomes" id="UP000789570">
    <property type="component" value="Unassembled WGS sequence"/>
</dbReference>
<gene>
    <name evidence="2" type="ORF">FCALED_LOCUS17474</name>
</gene>
<organism evidence="2 3">
    <name type="scientific">Funneliformis caledonium</name>
    <dbReference type="NCBI Taxonomy" id="1117310"/>
    <lineage>
        <taxon>Eukaryota</taxon>
        <taxon>Fungi</taxon>
        <taxon>Fungi incertae sedis</taxon>
        <taxon>Mucoromycota</taxon>
        <taxon>Glomeromycotina</taxon>
        <taxon>Glomeromycetes</taxon>
        <taxon>Glomerales</taxon>
        <taxon>Glomeraceae</taxon>
        <taxon>Funneliformis</taxon>
    </lineage>
</organism>
<evidence type="ECO:0000313" key="3">
    <source>
        <dbReference type="Proteomes" id="UP000789570"/>
    </source>
</evidence>
<keyword evidence="3" id="KW-1185">Reference proteome</keyword>
<dbReference type="AlphaFoldDB" id="A0A9N9JAH7"/>